<dbReference type="GO" id="GO:0000166">
    <property type="term" value="F:nucleotide binding"/>
    <property type="evidence" value="ECO:0007669"/>
    <property type="project" value="UniProtKB-KW"/>
</dbReference>
<dbReference type="SMART" id="SM00833">
    <property type="entry name" value="CobW_C"/>
    <property type="match status" value="1"/>
</dbReference>
<evidence type="ECO:0000259" key="6">
    <source>
        <dbReference type="SMART" id="SM00833"/>
    </source>
</evidence>
<dbReference type="InterPro" id="IPR011629">
    <property type="entry name" value="CobW-like_C"/>
</dbReference>
<dbReference type="InterPro" id="IPR036627">
    <property type="entry name" value="CobW-likC_sf"/>
</dbReference>
<dbReference type="SUPFAM" id="SSF52540">
    <property type="entry name" value="P-loop containing nucleoside triphosphate hydrolases"/>
    <property type="match status" value="1"/>
</dbReference>
<name>A0A484NZU5_9ZZZZ</name>
<dbReference type="InterPro" id="IPR051316">
    <property type="entry name" value="Zinc-reg_GTPase_activator"/>
</dbReference>
<evidence type="ECO:0000256" key="5">
    <source>
        <dbReference type="ARBA" id="ARBA00049117"/>
    </source>
</evidence>
<dbReference type="PANTHER" id="PTHR13748">
    <property type="entry name" value="COBW-RELATED"/>
    <property type="match status" value="1"/>
</dbReference>
<dbReference type="Gene3D" id="3.30.1220.10">
    <property type="entry name" value="CobW-like, C-terminal domain"/>
    <property type="match status" value="1"/>
</dbReference>
<evidence type="ECO:0000256" key="4">
    <source>
        <dbReference type="ARBA" id="ARBA00034320"/>
    </source>
</evidence>
<dbReference type="EMBL" id="CAADIF010000007">
    <property type="protein sequence ID" value="VFR71817.1"/>
    <property type="molecule type" value="Genomic_DNA"/>
</dbReference>
<evidence type="ECO:0000256" key="3">
    <source>
        <dbReference type="ARBA" id="ARBA00023186"/>
    </source>
</evidence>
<dbReference type="Pfam" id="PF07683">
    <property type="entry name" value="CobW_C"/>
    <property type="match status" value="1"/>
</dbReference>
<evidence type="ECO:0000256" key="2">
    <source>
        <dbReference type="ARBA" id="ARBA00022801"/>
    </source>
</evidence>
<feature type="domain" description="CobW C-terminal" evidence="6">
    <location>
        <begin position="249"/>
        <end position="344"/>
    </location>
</feature>
<proteinExistence type="inferred from homology"/>
<keyword evidence="2" id="KW-0378">Hydrolase</keyword>
<evidence type="ECO:0000313" key="8">
    <source>
        <dbReference type="EMBL" id="VFR71817.1"/>
    </source>
</evidence>
<protein>
    <submittedName>
        <fullName evidence="7">Metal chaperone, involved in Zn homeostasis, GTPase of COG0523 family</fullName>
    </submittedName>
</protein>
<sequence>MSQAGGGPAPADRRIPLVVVTGLLGSGKTTLVNRLLREPGLRETAVVVNELGSIAVDHHLLRVSEGGVALLEGGCVCCSLRGELSETLRDLFMQALQRRIPAFSRVLLETTGMADPAAVLFTLRHDPFLVERYAYAGTVMTLDAVHGAGQLSAQPEASRQLAQADLAVLTKTDLATPAQQAETVAAMARHHPGLRAVTADTVQSWRGTLDALGPYRQAGPGSGWQGWLGLSGVGADTARAVAPASHAGVRVISLPVPGALHAGRFLAGLAALQDAHGEAILRIKGLLRFSGQAVTQVLHGVHKQRYPLAPVPSEKAGKALGLVLIVRGSPAESRAIEARAEALLRECATPD</sequence>
<gene>
    <name evidence="7" type="ORF">ANK1_1409</name>
    <name evidence="8" type="ORF">ANK2_1410</name>
</gene>
<organism evidence="7">
    <name type="scientific">plant metagenome</name>
    <dbReference type="NCBI Taxonomy" id="1297885"/>
    <lineage>
        <taxon>unclassified sequences</taxon>
        <taxon>metagenomes</taxon>
        <taxon>organismal metagenomes</taxon>
    </lineage>
</organism>
<dbReference type="Pfam" id="PF02492">
    <property type="entry name" value="cobW"/>
    <property type="match status" value="1"/>
</dbReference>
<dbReference type="Gene3D" id="3.40.50.300">
    <property type="entry name" value="P-loop containing nucleotide triphosphate hydrolases"/>
    <property type="match status" value="1"/>
</dbReference>
<reference evidence="7" key="1">
    <citation type="submission" date="2019-03" db="EMBL/GenBank/DDBJ databases">
        <authorList>
            <person name="Danneels B."/>
        </authorList>
    </citation>
    <scope>NUCLEOTIDE SEQUENCE</scope>
</reference>
<dbReference type="InterPro" id="IPR003495">
    <property type="entry name" value="CobW/HypB/UreG_nucleotide-bd"/>
</dbReference>
<dbReference type="CDD" id="cd03112">
    <property type="entry name" value="CobW-like"/>
    <property type="match status" value="1"/>
</dbReference>
<dbReference type="SUPFAM" id="SSF90002">
    <property type="entry name" value="Hypothetical protein YjiA, C-terminal domain"/>
    <property type="match status" value="1"/>
</dbReference>
<dbReference type="GO" id="GO:0005737">
    <property type="term" value="C:cytoplasm"/>
    <property type="evidence" value="ECO:0007669"/>
    <property type="project" value="TreeGrafter"/>
</dbReference>
<keyword evidence="3" id="KW-0143">Chaperone</keyword>
<dbReference type="InterPro" id="IPR027417">
    <property type="entry name" value="P-loop_NTPase"/>
</dbReference>
<keyword evidence="1" id="KW-0547">Nucleotide-binding</keyword>
<dbReference type="EMBL" id="CAADIA010000001">
    <property type="protein sequence ID" value="VFR19324.1"/>
    <property type="molecule type" value="Genomic_DNA"/>
</dbReference>
<evidence type="ECO:0000256" key="1">
    <source>
        <dbReference type="ARBA" id="ARBA00022741"/>
    </source>
</evidence>
<comment type="catalytic activity">
    <reaction evidence="5">
        <text>GTP + H2O = GDP + phosphate + H(+)</text>
        <dbReference type="Rhea" id="RHEA:19669"/>
        <dbReference type="ChEBI" id="CHEBI:15377"/>
        <dbReference type="ChEBI" id="CHEBI:15378"/>
        <dbReference type="ChEBI" id="CHEBI:37565"/>
        <dbReference type="ChEBI" id="CHEBI:43474"/>
        <dbReference type="ChEBI" id="CHEBI:58189"/>
    </reaction>
    <physiologicalReaction direction="left-to-right" evidence="5">
        <dbReference type="Rhea" id="RHEA:19670"/>
    </physiologicalReaction>
</comment>
<comment type="similarity">
    <text evidence="4">Belongs to the SIMIBI class G3E GTPase family. ZNG1 subfamily.</text>
</comment>
<dbReference type="AlphaFoldDB" id="A0A484NZU5"/>
<dbReference type="GO" id="GO:0016787">
    <property type="term" value="F:hydrolase activity"/>
    <property type="evidence" value="ECO:0007669"/>
    <property type="project" value="UniProtKB-KW"/>
</dbReference>
<evidence type="ECO:0000313" key="7">
    <source>
        <dbReference type="EMBL" id="VFR19324.1"/>
    </source>
</evidence>
<accession>A0A484NZU5</accession>
<dbReference type="PANTHER" id="PTHR13748:SF62">
    <property type="entry name" value="COBW DOMAIN-CONTAINING PROTEIN"/>
    <property type="match status" value="1"/>
</dbReference>